<proteinExistence type="predicted"/>
<reference evidence="2" key="1">
    <citation type="submission" date="2023-10" db="EMBL/GenBank/DDBJ databases">
        <authorList>
            <person name="Chen Y."/>
            <person name="Shah S."/>
            <person name="Dougan E. K."/>
            <person name="Thang M."/>
            <person name="Chan C."/>
        </authorList>
    </citation>
    <scope>NUCLEOTIDE SEQUENCE [LARGE SCALE GENOMIC DNA]</scope>
</reference>
<evidence type="ECO:0000313" key="2">
    <source>
        <dbReference type="EMBL" id="CAK0789609.1"/>
    </source>
</evidence>
<dbReference type="EMBL" id="CAUYUJ010000270">
    <property type="protein sequence ID" value="CAK0789609.1"/>
    <property type="molecule type" value="Genomic_DNA"/>
</dbReference>
<name>A0ABN9PA12_9DINO</name>
<comment type="caution">
    <text evidence="2">The sequence shown here is derived from an EMBL/GenBank/DDBJ whole genome shotgun (WGS) entry which is preliminary data.</text>
</comment>
<organism evidence="2 3">
    <name type="scientific">Prorocentrum cordatum</name>
    <dbReference type="NCBI Taxonomy" id="2364126"/>
    <lineage>
        <taxon>Eukaryota</taxon>
        <taxon>Sar</taxon>
        <taxon>Alveolata</taxon>
        <taxon>Dinophyceae</taxon>
        <taxon>Prorocentrales</taxon>
        <taxon>Prorocentraceae</taxon>
        <taxon>Prorocentrum</taxon>
    </lineage>
</organism>
<feature type="region of interest" description="Disordered" evidence="1">
    <location>
        <begin position="163"/>
        <end position="196"/>
    </location>
</feature>
<dbReference type="Proteomes" id="UP001189429">
    <property type="component" value="Unassembled WGS sequence"/>
</dbReference>
<protein>
    <submittedName>
        <fullName evidence="2">Uncharacterized protein</fullName>
    </submittedName>
</protein>
<keyword evidence="3" id="KW-1185">Reference proteome</keyword>
<evidence type="ECO:0000313" key="3">
    <source>
        <dbReference type="Proteomes" id="UP001189429"/>
    </source>
</evidence>
<sequence>MARAAIERIESIVPDAIYSSKVMGIFQSTCHGVASASAARRRGKEADADRAAAFEVKRDEAKHRARMQELELQREQFGKPLPKSFEDRNDWAEYDRPFSETENEMREDMMEASQRSRPPNQKPPRIRWIWYRHPSCGGSRWSSRPPKWYPVNWKMRPERKLRMAGVGVPGGGGDRGTPRGGLQRFWKQGGWQPSAR</sequence>
<feature type="compositionally biased region" description="Gly residues" evidence="1">
    <location>
        <begin position="167"/>
        <end position="179"/>
    </location>
</feature>
<accession>A0ABN9PA12</accession>
<evidence type="ECO:0000256" key="1">
    <source>
        <dbReference type="SAM" id="MobiDB-lite"/>
    </source>
</evidence>
<gene>
    <name evidence="2" type="ORF">PCOR1329_LOCUS1137</name>
</gene>